<evidence type="ECO:0000313" key="3">
    <source>
        <dbReference type="Proteomes" id="UP000092093"/>
    </source>
</evidence>
<name>A0A1B7WW89_APHFL</name>
<keyword evidence="1" id="KW-0472">Membrane</keyword>
<evidence type="ECO:0000256" key="1">
    <source>
        <dbReference type="SAM" id="Phobius"/>
    </source>
</evidence>
<keyword evidence="1" id="KW-1133">Transmembrane helix</keyword>
<dbReference type="AlphaFoldDB" id="A0A1B7WW89"/>
<proteinExistence type="predicted"/>
<protein>
    <submittedName>
        <fullName evidence="2">Uncharacterized protein</fullName>
    </submittedName>
</protein>
<feature type="transmembrane region" description="Helical" evidence="1">
    <location>
        <begin position="12"/>
        <end position="36"/>
    </location>
</feature>
<accession>A0A1B7WW89</accession>
<gene>
    <name evidence="2" type="ORF">AN484_20995</name>
</gene>
<organism evidence="2 3">
    <name type="scientific">Aphanizomenon flos-aquae WA102</name>
    <dbReference type="NCBI Taxonomy" id="1710896"/>
    <lineage>
        <taxon>Bacteria</taxon>
        <taxon>Bacillati</taxon>
        <taxon>Cyanobacteriota</taxon>
        <taxon>Cyanophyceae</taxon>
        <taxon>Nostocales</taxon>
        <taxon>Aphanizomenonaceae</taxon>
        <taxon>Aphanizomenon</taxon>
    </lineage>
</organism>
<reference evidence="2 3" key="1">
    <citation type="submission" date="2015-09" db="EMBL/GenBank/DDBJ databases">
        <title>Aphanizomenon flos-aquae WA102.</title>
        <authorList>
            <person name="Driscoll C."/>
        </authorList>
    </citation>
    <scope>NUCLEOTIDE SEQUENCE [LARGE SCALE GENOMIC DNA]</scope>
    <source>
        <strain evidence="2">WA102</strain>
    </source>
</reference>
<dbReference type="EMBL" id="LJOW01000148">
    <property type="protein sequence ID" value="OBQ41406.1"/>
    <property type="molecule type" value="Genomic_DNA"/>
</dbReference>
<keyword evidence="1" id="KW-0812">Transmembrane</keyword>
<evidence type="ECO:0000313" key="2">
    <source>
        <dbReference type="EMBL" id="OBQ41406.1"/>
    </source>
</evidence>
<dbReference type="Proteomes" id="UP000092093">
    <property type="component" value="Unassembled WGS sequence"/>
</dbReference>
<comment type="caution">
    <text evidence="2">The sequence shown here is derived from an EMBL/GenBank/DDBJ whole genome shotgun (WGS) entry which is preliminary data.</text>
</comment>
<sequence length="91" mass="10148">MNSTPLPHPLTLVISLVAACSGAAALWTFFSLYSALPLRMDRVEKLNESQDARISEIQADNAQRREILAAALATLQQIDQRTKRIEDKLLK</sequence>